<comment type="caution">
    <text evidence="4">The sequence shown here is derived from an EMBL/GenBank/DDBJ whole genome shotgun (WGS) entry which is preliminary data.</text>
</comment>
<dbReference type="Proteomes" id="UP001501446">
    <property type="component" value="Unassembled WGS sequence"/>
</dbReference>
<gene>
    <name evidence="4" type="ORF">GCM10025781_24610</name>
</gene>
<keyword evidence="5" id="KW-1185">Reference proteome</keyword>
<feature type="domain" description="General stress protein 17M-like" evidence="3">
    <location>
        <begin position="22"/>
        <end position="96"/>
    </location>
</feature>
<feature type="compositionally biased region" description="Low complexity" evidence="1">
    <location>
        <begin position="293"/>
        <end position="302"/>
    </location>
</feature>
<feature type="transmembrane region" description="Helical" evidence="2">
    <location>
        <begin position="102"/>
        <end position="123"/>
    </location>
</feature>
<proteinExistence type="predicted"/>
<feature type="compositionally biased region" description="Low complexity" evidence="1">
    <location>
        <begin position="190"/>
        <end position="220"/>
    </location>
</feature>
<feature type="transmembrane region" description="Helical" evidence="2">
    <location>
        <begin position="75"/>
        <end position="96"/>
    </location>
</feature>
<dbReference type="Pfam" id="PF11181">
    <property type="entry name" value="YflT"/>
    <property type="match status" value="1"/>
</dbReference>
<evidence type="ECO:0000256" key="2">
    <source>
        <dbReference type="SAM" id="Phobius"/>
    </source>
</evidence>
<accession>A0ABP8XDG1</accession>
<dbReference type="EMBL" id="BAABLN010000034">
    <property type="protein sequence ID" value="GAA4704654.1"/>
    <property type="molecule type" value="Genomic_DNA"/>
</dbReference>
<feature type="compositionally biased region" description="Polar residues" evidence="1">
    <location>
        <begin position="303"/>
        <end position="321"/>
    </location>
</feature>
<organism evidence="4 5">
    <name type="scientific">Kocuria gwangalliensis</name>
    <dbReference type="NCBI Taxonomy" id="501592"/>
    <lineage>
        <taxon>Bacteria</taxon>
        <taxon>Bacillati</taxon>
        <taxon>Actinomycetota</taxon>
        <taxon>Actinomycetes</taxon>
        <taxon>Micrococcales</taxon>
        <taxon>Micrococcaceae</taxon>
        <taxon>Kocuria</taxon>
    </lineage>
</organism>
<evidence type="ECO:0000313" key="5">
    <source>
        <dbReference type="Proteomes" id="UP001501446"/>
    </source>
</evidence>
<keyword evidence="2" id="KW-0812">Transmembrane</keyword>
<reference evidence="5" key="1">
    <citation type="journal article" date="2019" name="Int. J. Syst. Evol. Microbiol.">
        <title>The Global Catalogue of Microorganisms (GCM) 10K type strain sequencing project: providing services to taxonomists for standard genome sequencing and annotation.</title>
        <authorList>
            <consortium name="The Broad Institute Genomics Platform"/>
            <consortium name="The Broad Institute Genome Sequencing Center for Infectious Disease"/>
            <person name="Wu L."/>
            <person name="Ma J."/>
        </authorList>
    </citation>
    <scope>NUCLEOTIDE SEQUENCE [LARGE SCALE GENOMIC DNA]</scope>
    <source>
        <strain evidence="5">JCM 18958</strain>
    </source>
</reference>
<evidence type="ECO:0000256" key="1">
    <source>
        <dbReference type="SAM" id="MobiDB-lite"/>
    </source>
</evidence>
<feature type="region of interest" description="Disordered" evidence="1">
    <location>
        <begin position="160"/>
        <end position="330"/>
    </location>
</feature>
<feature type="compositionally biased region" description="Low complexity" evidence="1">
    <location>
        <begin position="228"/>
        <end position="266"/>
    </location>
</feature>
<name>A0ABP8XDG1_9MICC</name>
<feature type="compositionally biased region" description="Low complexity" evidence="1">
    <location>
        <begin position="170"/>
        <end position="182"/>
    </location>
</feature>
<sequence>MSYSSRGPMTLSATAEIPRGEAIARYTSYADAQKAVDYLADQQFEVAKVSIIGSDLKSVEQVTGRLSYPKVALQGALNGVVFGAFFGLLMSLLGGMDLAQALLLPIIMGGAFWMLLATITYAMQRGKRDFTSTNRIVAGSYEVIAAPEVAGEARNVLGGLPLAQAPGPRPQQGGWNQPQQGPNGQGGQWGPPQGQWGPQGQYGQQGRPGPQNPNAPRGYPGAHGGQPGSQQGQQGWPAGPQGGAPQQQSRPNGPAQQGQPAGGAPQHQDANRSAKFPDLPDGRPQYGIRLEPEAPAQPQPQQGSSAVNAPWSTDRPASQDSPDAERTSDR</sequence>
<keyword evidence="2" id="KW-0472">Membrane</keyword>
<evidence type="ECO:0000313" key="4">
    <source>
        <dbReference type="EMBL" id="GAA4704654.1"/>
    </source>
</evidence>
<evidence type="ECO:0000259" key="3">
    <source>
        <dbReference type="Pfam" id="PF11181"/>
    </source>
</evidence>
<protein>
    <recommendedName>
        <fullName evidence="3">General stress protein 17M-like domain-containing protein</fullName>
    </recommendedName>
</protein>
<dbReference type="InterPro" id="IPR025889">
    <property type="entry name" value="GSP17M-like_dom"/>
</dbReference>
<keyword evidence="2" id="KW-1133">Transmembrane helix</keyword>